<accession>A0A371GLY6</accession>
<dbReference type="Proteomes" id="UP000257109">
    <property type="component" value="Unassembled WGS sequence"/>
</dbReference>
<comment type="caution">
    <text evidence="1">The sequence shown here is derived from an EMBL/GenBank/DDBJ whole genome shotgun (WGS) entry which is preliminary data.</text>
</comment>
<organism evidence="1 2">
    <name type="scientific">Mucuna pruriens</name>
    <name type="common">Velvet bean</name>
    <name type="synonym">Dolichos pruriens</name>
    <dbReference type="NCBI Taxonomy" id="157652"/>
    <lineage>
        <taxon>Eukaryota</taxon>
        <taxon>Viridiplantae</taxon>
        <taxon>Streptophyta</taxon>
        <taxon>Embryophyta</taxon>
        <taxon>Tracheophyta</taxon>
        <taxon>Spermatophyta</taxon>
        <taxon>Magnoliopsida</taxon>
        <taxon>eudicotyledons</taxon>
        <taxon>Gunneridae</taxon>
        <taxon>Pentapetalae</taxon>
        <taxon>rosids</taxon>
        <taxon>fabids</taxon>
        <taxon>Fabales</taxon>
        <taxon>Fabaceae</taxon>
        <taxon>Papilionoideae</taxon>
        <taxon>50 kb inversion clade</taxon>
        <taxon>NPAAA clade</taxon>
        <taxon>indigoferoid/millettioid clade</taxon>
        <taxon>Phaseoleae</taxon>
        <taxon>Mucuna</taxon>
    </lineage>
</organism>
<feature type="non-terminal residue" evidence="1">
    <location>
        <position position="1"/>
    </location>
</feature>
<sequence length="140" mass="15686">MPTIFKPTQSPPPPPPPNHYIQSCHLGLFTCGVDILGLFPLVVGQLRFLIMVVNYFTKWVEAKSVAMISTKGVKRIVKKIGRGQGEIGRGTPIGTLVIPYHLALHHPENPIQINIWDTCCDPCRDRGAIPKNHFLPTRWQ</sequence>
<proteinExistence type="predicted"/>
<dbReference type="OrthoDB" id="2016337at2759"/>
<name>A0A371GLY6_MUCPR</name>
<protein>
    <recommendedName>
        <fullName evidence="3">Reverse transcriptase domain-containing protein</fullName>
    </recommendedName>
</protein>
<gene>
    <name evidence="1" type="ORF">CR513_26456</name>
</gene>
<keyword evidence="2" id="KW-1185">Reference proteome</keyword>
<dbReference type="EMBL" id="QJKJ01005090">
    <property type="protein sequence ID" value="RDX91546.1"/>
    <property type="molecule type" value="Genomic_DNA"/>
</dbReference>
<dbReference type="AlphaFoldDB" id="A0A371GLY6"/>
<evidence type="ECO:0008006" key="3">
    <source>
        <dbReference type="Google" id="ProtNLM"/>
    </source>
</evidence>
<reference evidence="1" key="1">
    <citation type="submission" date="2018-05" db="EMBL/GenBank/DDBJ databases">
        <title>Draft genome of Mucuna pruriens seed.</title>
        <authorList>
            <person name="Nnadi N.E."/>
            <person name="Vos R."/>
            <person name="Hasami M.H."/>
            <person name="Devisetty U.K."/>
            <person name="Aguiy J.C."/>
        </authorList>
    </citation>
    <scope>NUCLEOTIDE SEQUENCE [LARGE SCALE GENOMIC DNA]</scope>
    <source>
        <strain evidence="1">JCA_2017</strain>
    </source>
</reference>
<evidence type="ECO:0000313" key="1">
    <source>
        <dbReference type="EMBL" id="RDX91546.1"/>
    </source>
</evidence>
<evidence type="ECO:0000313" key="2">
    <source>
        <dbReference type="Proteomes" id="UP000257109"/>
    </source>
</evidence>